<dbReference type="Pfam" id="PF21960">
    <property type="entry name" value="RCF1-5-like_lid"/>
    <property type="match status" value="1"/>
</dbReference>
<dbReference type="CDD" id="cd00009">
    <property type="entry name" value="AAA"/>
    <property type="match status" value="1"/>
</dbReference>
<reference evidence="9 10" key="1">
    <citation type="journal article" date="2012" name="J. Bacteriol.">
        <title>Complete genome sequence of strain 1860, a crenarchaeon of the genus pyrobaculum able to grow with various electron acceptors.</title>
        <authorList>
            <person name="Mardanov A.V."/>
            <person name="Gumerov V.M."/>
            <person name="Slobodkina G.B."/>
            <person name="Beletsky A.V."/>
            <person name="Bonch-Osmolovskaya E.A."/>
            <person name="Ravin N.V."/>
            <person name="Skryabin K.G."/>
        </authorList>
    </citation>
    <scope>NUCLEOTIDE SEQUENCE [LARGE SCALE GENOMIC DNA]</scope>
    <source>
        <strain evidence="9 10">1860</strain>
    </source>
</reference>
<keyword evidence="5 7" id="KW-0067">ATP-binding</keyword>
<evidence type="ECO:0000256" key="6">
    <source>
        <dbReference type="ARBA" id="ARBA00032141"/>
    </source>
</evidence>
<dbReference type="InterPro" id="IPR027417">
    <property type="entry name" value="P-loop_NTPase"/>
</dbReference>
<proteinExistence type="inferred from homology"/>
<dbReference type="GO" id="GO:0003689">
    <property type="term" value="F:DNA clamp loader activity"/>
    <property type="evidence" value="ECO:0007669"/>
    <property type="project" value="UniProtKB-UniRule"/>
</dbReference>
<dbReference type="InterPro" id="IPR047854">
    <property type="entry name" value="RFC_lid"/>
</dbReference>
<dbReference type="Proteomes" id="UP000005867">
    <property type="component" value="Chromosome"/>
</dbReference>
<dbReference type="Pfam" id="PF00004">
    <property type="entry name" value="AAA"/>
    <property type="match status" value="1"/>
</dbReference>
<dbReference type="GO" id="GO:0005524">
    <property type="term" value="F:ATP binding"/>
    <property type="evidence" value="ECO:0007669"/>
    <property type="project" value="UniProtKB-UniRule"/>
</dbReference>
<gene>
    <name evidence="7" type="primary">rfcL</name>
    <name evidence="9" type="ORF">P186_2231</name>
</gene>
<dbReference type="HOGENOM" id="CLU_027255_1_1_2"/>
<evidence type="ECO:0000313" key="9">
    <source>
        <dbReference type="EMBL" id="AET33623.1"/>
    </source>
</evidence>
<comment type="function">
    <text evidence="7">Part of the RFC clamp loader complex which loads the PCNA sliding clamp onto DNA.</text>
</comment>
<keyword evidence="4 7" id="KW-0547">Nucleotide-binding</keyword>
<dbReference type="Gene3D" id="1.10.8.60">
    <property type="match status" value="1"/>
</dbReference>
<evidence type="ECO:0000256" key="4">
    <source>
        <dbReference type="ARBA" id="ARBA00022741"/>
    </source>
</evidence>
<dbReference type="SMART" id="SM00382">
    <property type="entry name" value="AAA"/>
    <property type="match status" value="1"/>
</dbReference>
<dbReference type="GO" id="GO:0006260">
    <property type="term" value="P:DNA replication"/>
    <property type="evidence" value="ECO:0007669"/>
    <property type="project" value="UniProtKB-UniRule"/>
</dbReference>
<comment type="similarity">
    <text evidence="1 7">Belongs to the activator 1 small subunits family. RfcL subfamily.</text>
</comment>
<dbReference type="InterPro" id="IPR003959">
    <property type="entry name" value="ATPase_AAA_core"/>
</dbReference>
<evidence type="ECO:0000256" key="2">
    <source>
        <dbReference type="ARBA" id="ARBA00014793"/>
    </source>
</evidence>
<dbReference type="GeneID" id="11593835"/>
<dbReference type="PANTHER" id="PTHR23389">
    <property type="entry name" value="CHROMOSOME TRANSMISSION FIDELITY FACTOR 18"/>
    <property type="match status" value="1"/>
</dbReference>
<keyword evidence="3 7" id="KW-0235">DNA replication</keyword>
<organism evidence="9 10">
    <name type="scientific">Pyrobaculum ferrireducens</name>
    <dbReference type="NCBI Taxonomy" id="1104324"/>
    <lineage>
        <taxon>Archaea</taxon>
        <taxon>Thermoproteota</taxon>
        <taxon>Thermoprotei</taxon>
        <taxon>Thermoproteales</taxon>
        <taxon>Thermoproteaceae</taxon>
        <taxon>Pyrobaculum</taxon>
    </lineage>
</organism>
<dbReference type="PANTHER" id="PTHR23389:SF6">
    <property type="entry name" value="REPLICATION FACTOR C SUBUNIT 1"/>
    <property type="match status" value="1"/>
</dbReference>
<dbReference type="Gene3D" id="3.40.50.300">
    <property type="entry name" value="P-loop containing nucleotide triphosphate hydrolases"/>
    <property type="match status" value="1"/>
</dbReference>
<evidence type="ECO:0000256" key="5">
    <source>
        <dbReference type="ARBA" id="ARBA00022840"/>
    </source>
</evidence>
<dbReference type="CDD" id="cd18140">
    <property type="entry name" value="HLD_clamp_RFC"/>
    <property type="match status" value="1"/>
</dbReference>
<dbReference type="NCBIfam" id="NF003229">
    <property type="entry name" value="PRK04195.1-5"/>
    <property type="match status" value="1"/>
</dbReference>
<dbReference type="KEGG" id="pyr:P186_2231"/>
<dbReference type="GO" id="GO:0016887">
    <property type="term" value="F:ATP hydrolysis activity"/>
    <property type="evidence" value="ECO:0007669"/>
    <property type="project" value="InterPro"/>
</dbReference>
<evidence type="ECO:0000259" key="8">
    <source>
        <dbReference type="SMART" id="SM00382"/>
    </source>
</evidence>
<dbReference type="eggNOG" id="arCOG00470">
    <property type="taxonomic scope" value="Archaea"/>
</dbReference>
<keyword evidence="10" id="KW-1185">Reference proteome</keyword>
<evidence type="ECO:0000313" key="10">
    <source>
        <dbReference type="Proteomes" id="UP000005867"/>
    </source>
</evidence>
<dbReference type="AlphaFoldDB" id="G7VBC6"/>
<dbReference type="InterPro" id="IPR003593">
    <property type="entry name" value="AAA+_ATPase"/>
</dbReference>
<accession>G7VBC6</accession>
<protein>
    <recommendedName>
        <fullName evidence="2 7">Replication factor C large subunit</fullName>
        <shortName evidence="7">RFC large subunit</shortName>
    </recommendedName>
    <alternativeName>
        <fullName evidence="6 7">Clamp loader large subunit</fullName>
    </alternativeName>
</protein>
<sequence>MPLPWVEKYRPKSFADIVNQEEAKYVLASWICAKFKAPKEFCARWAKKKDREITEARAVLLAGPPGVGKTTIVHALAREIRYELIELNASDVRTAERLRQVVGSGLRESSLFGYEGKIVLFDEVDGLHVKEDKGGLEAIIDIVETAKVPIVMTANNPYDPKFRPLRDLSLVVNLRRLSEDEVVEVLRRICVNEGAKCEDEALRSIAKSSMGDLRAAINDLQMYLTGGRKMLVLDDIKRAGERNPQLSMFEILDRVYKARWFDEARAVSFNPSFDWEQYFVWALESIPVVYKDLEAMSTAYDRLSKADVFIGRIKRMQEWELLPYAMELALGGVSQIKDKPRLPPFIRYGFPQRLLLLARSREARRRRDALVEYLAQNLHVSKSAVRSEILYVLSALSKANPSVVEKLSKSLGISAVDIRTLL</sequence>
<comment type="subunit">
    <text evidence="7">Heteromultimer composed of small subunits (RfcS) and large subunits (RfcL).</text>
</comment>
<dbReference type="STRING" id="1104324.P186_2231"/>
<dbReference type="RefSeq" id="WP_014289448.1">
    <property type="nucleotide sequence ID" value="NC_016645.1"/>
</dbReference>
<feature type="binding site" evidence="7">
    <location>
        <begin position="63"/>
        <end position="70"/>
    </location>
    <ligand>
        <name>ATP</name>
        <dbReference type="ChEBI" id="CHEBI:30616"/>
    </ligand>
</feature>
<dbReference type="InterPro" id="IPR023935">
    <property type="entry name" value="Rep_factor-C_lsu"/>
</dbReference>
<dbReference type="EMBL" id="CP003098">
    <property type="protein sequence ID" value="AET33623.1"/>
    <property type="molecule type" value="Genomic_DNA"/>
</dbReference>
<name>G7VBC6_9CREN</name>
<feature type="domain" description="AAA+ ATPase" evidence="8">
    <location>
        <begin position="55"/>
        <end position="176"/>
    </location>
</feature>
<dbReference type="HAMAP" id="MF_01508">
    <property type="entry name" value="RfcL"/>
    <property type="match status" value="1"/>
</dbReference>
<dbReference type="SUPFAM" id="SSF52540">
    <property type="entry name" value="P-loop containing nucleoside triphosphate hydrolases"/>
    <property type="match status" value="1"/>
</dbReference>
<evidence type="ECO:0000256" key="1">
    <source>
        <dbReference type="ARBA" id="ARBA00006878"/>
    </source>
</evidence>
<evidence type="ECO:0000256" key="7">
    <source>
        <dbReference type="HAMAP-Rule" id="MF_01508"/>
    </source>
</evidence>
<dbReference type="OrthoDB" id="8658at2157"/>
<evidence type="ECO:0000256" key="3">
    <source>
        <dbReference type="ARBA" id="ARBA00022705"/>
    </source>
</evidence>